<feature type="compositionally biased region" description="Basic and acidic residues" evidence="9">
    <location>
        <begin position="1818"/>
        <end position="1847"/>
    </location>
</feature>
<keyword evidence="2" id="KW-0723">Serine/threonine-protein kinase</keyword>
<evidence type="ECO:0000313" key="11">
    <source>
        <dbReference type="EMBL" id="SYZ63144.1"/>
    </source>
</evidence>
<evidence type="ECO:0000256" key="1">
    <source>
        <dbReference type="ARBA" id="ARBA00012513"/>
    </source>
</evidence>
<reference evidence="11 12" key="1">
    <citation type="submission" date="2018-09" db="EMBL/GenBank/DDBJ databases">
        <authorList>
            <person name="Peiro R."/>
            <person name="Begona"/>
            <person name="Cbmso G."/>
            <person name="Lopez M."/>
            <person name="Gonzalez S."/>
        </authorList>
    </citation>
    <scope>NUCLEOTIDE SEQUENCE [LARGE SCALE GENOMIC DNA]</scope>
</reference>
<feature type="region of interest" description="Disordered" evidence="9">
    <location>
        <begin position="564"/>
        <end position="610"/>
    </location>
</feature>
<dbReference type="Proteomes" id="UP000319462">
    <property type="component" value="Chromosome 8"/>
</dbReference>
<feature type="region of interest" description="Disordered" evidence="9">
    <location>
        <begin position="2039"/>
        <end position="2083"/>
    </location>
</feature>
<evidence type="ECO:0000256" key="7">
    <source>
        <dbReference type="ARBA" id="ARBA00047899"/>
    </source>
</evidence>
<dbReference type="InterPro" id="IPR011009">
    <property type="entry name" value="Kinase-like_dom_sf"/>
</dbReference>
<keyword evidence="10" id="KW-1133">Transmembrane helix</keyword>
<comment type="catalytic activity">
    <reaction evidence="8">
        <text>L-seryl-[protein] + ATP = O-phospho-L-seryl-[protein] + ADP + H(+)</text>
        <dbReference type="Rhea" id="RHEA:17989"/>
        <dbReference type="Rhea" id="RHEA-COMP:9863"/>
        <dbReference type="Rhea" id="RHEA-COMP:11604"/>
        <dbReference type="ChEBI" id="CHEBI:15378"/>
        <dbReference type="ChEBI" id="CHEBI:29999"/>
        <dbReference type="ChEBI" id="CHEBI:30616"/>
        <dbReference type="ChEBI" id="CHEBI:83421"/>
        <dbReference type="ChEBI" id="CHEBI:456216"/>
        <dbReference type="EC" id="2.7.11.1"/>
    </reaction>
</comment>
<evidence type="ECO:0000256" key="8">
    <source>
        <dbReference type="ARBA" id="ARBA00048679"/>
    </source>
</evidence>
<feature type="region of interest" description="Disordered" evidence="9">
    <location>
        <begin position="539"/>
        <end position="558"/>
    </location>
</feature>
<feature type="region of interest" description="Disordered" evidence="9">
    <location>
        <begin position="1567"/>
        <end position="1589"/>
    </location>
</feature>
<dbReference type="GO" id="GO:0005524">
    <property type="term" value="F:ATP binding"/>
    <property type="evidence" value="ECO:0007669"/>
    <property type="project" value="UniProtKB-KW"/>
</dbReference>
<accession>A0A3P3YYV2</accession>
<feature type="compositionally biased region" description="Gly residues" evidence="9">
    <location>
        <begin position="2068"/>
        <end position="2081"/>
    </location>
</feature>
<dbReference type="PANTHER" id="PTHR43671">
    <property type="entry name" value="SERINE/THREONINE-PROTEIN KINASE NEK"/>
    <property type="match status" value="1"/>
</dbReference>
<feature type="compositionally biased region" description="Polar residues" evidence="9">
    <location>
        <begin position="2129"/>
        <end position="2152"/>
    </location>
</feature>
<evidence type="ECO:0000256" key="9">
    <source>
        <dbReference type="SAM" id="MobiDB-lite"/>
    </source>
</evidence>
<feature type="transmembrane region" description="Helical" evidence="10">
    <location>
        <begin position="46"/>
        <end position="65"/>
    </location>
</feature>
<evidence type="ECO:0000256" key="10">
    <source>
        <dbReference type="SAM" id="Phobius"/>
    </source>
</evidence>
<evidence type="ECO:0000256" key="3">
    <source>
        <dbReference type="ARBA" id="ARBA00022679"/>
    </source>
</evidence>
<sequence length="2367" mass="250663">MCTPPVHSRRTIAKMRWSAIPLSPRSTASRIHESQGPQRRHAFGSFHFLLAVVIVLHAAVASFSITTAHGLPLTGPASVTVAAQVDPPLLLSDPLPPAVPAAPWSTLNESLLPYPVFYPAIAVLNNSILLLGGCVTATCETPVGEFVTATAAIRPHAYTATSPYHEQLISLNVEKGSIAAVPRLALPAGLGFAGRHAAVTLTDSVYVARSCTMTTRSPEEVLNMTAEELQVMQAAYAPVVAFYPEGGVDSRTHAGDPDPPPAVNLTYFEVPANRVRVNASCTALSTANKLLIIGGFLLSAQRVTASVDSFDVVTRKYEVDVAFLSAPALQPSVATSTGFAAVAGGWMYESDTTVGATGETESPPEVRGVKRSSGRSASGKSLHRPKRLTALPGKLSASPFSDASSSSSSSSSRLVRRYLFDLLFFDSDSPARGAVGTGGIICTSPVDASALPRTVVEDILLSVNGCHVTLFGGQVVLTDHNLDHIAVLDIRATTAWDFAARAPLVPPPPLAVTLLQTAKVNAAARAVVDTASAASHNITASHKGRGVRRYTESSSRHYDHAASTVLSARGGNSGGSDSTSTSSSTSSSGAIASSSSLPTPTPTPTPPPPVYRYSWMQPTLIPLPYPRPLTSAATPDPTAMTDTILIYYAIGGEDVWSQVVTNEDDVAADRLLGTSPMPRGVQRLHSSPSALRATLDGAEVVLHQEPALRWAQRVLPDMNYDSDRPDLLAVTMPTPVWPDALTLQTTSEGIIHLQFPDLNYTRYCTWKRHDDDDDDDVVCAVRLSSRRDCVGNTAGTLDSAYNGAPNTTVLFSASGSTNPVYVCFSYVVRPTSWPVCRIRQSFSVLNPMMPLRILDNSHTTAAPSPSPTRDPADNTTSSPLFMLAVSVAVVTLLVAVLLVARLQHVPEDGLLVMSLLDRDDGAGAQHASSTTRSDGSARCCRRRRRKRLLRGSGEDNSSGLYDAVLGGGGSAEGGGDALKVADVGDDDEIDRHPISTYAEFLHVVKCAQEDSEARMLASAADVLRLHQHRYRVLSRVGQGAHSLCFLAHRKAPPLPLPPAVQQQQLKVRSVGAGSGRGVRALEGVASAITRVSPFTRPPPPFAAATTLPSISATSSLWAARHNQSTAVVVKYTQCPDDATRAVITRLCERLRDLHTGAVTSALGETEIYGSHGNGASSRHPHRRYLPSDMPWTSAAGGLRPSHVSAQVTRDVAREVVRGTGSTGRGAATVEGLKTAAEDATVPPASGRSSSAATVTTASQTGCQALPPLPFPADVAGVIDGHNDDGSCAWLDAHEVNVVLSLFLLLPEDLFVSYEVSVLYQQNNSSQHAHVHCGSRLTPPSVSRGAVDWNRSHIWFGENSVQAEASHQCQPHQCISMPPVPQSFLTQSTPRVCWAACVNLLQPSTVSPWSLCLVMPYERNGNLAEFILRCQQIQLLPTDLTSARDTESTILSSRSSSSRSSRSSRRTVPLARVAPVHHCWTESLLCSVLFQVCTGLQLLHAQSPPILHGNIKETNLLLREPASFSVARRRVVVAETPAALEGMRMGGGSGGRSGPLDAKGGLDMAAATTRVPRTQQPNGEEDDRRDGRVEARTAAAPATFWRAGRSAEATTAAWYASSPVGYPPSFFAGSPPPLHREGAAMPRSTAARSQSVLQKGQVQPQLQECDPLQPQELEQHLLSARTYLPISLTDGGMSWWLTVQLPLRLRGCFGPTTRSTLRQTPAGLCWLHRFDSSPPSSSPPITTKSSVIPFDGCIVALAHFLFTFIEVPTHIAPELLWGQLCTLSQADHGVEEGGAVAAALTVPHSSLTQPPPSLYSTRTRREQYVLNSRRDGRCRRGDSDSTTRRRCGDVALEPASSPAVGSANPVSTTASDELSANATEDMQGLGGLPQPQRQDDPYADEDMVDKDVEIDADEDGIFTREEVSALTSAMWKAEGLSRVPHNRRLHCPSSPQQPAAAAAADPSIPGASTTTSGGSGAPGKTTLLLLNNIGAAGGRRGQLSSFSEASLLANPTTAAAGASSNSSTQLMSQAVPPRLRISSSLRASPNGTLHHHHDVDRQPCSNSSSGGRRMTGGGGSVGGGGSRSNSKVYELLIQRVLAMDTASDVWSLGILLYGMCADAVDGHQQQQQQETSTPTRMSKPSQLHSTAVNGSRSHAHEASTTDTLPPAILTCTGASRLAQQAFSALLGDLYELSVAEVPSGYRGNKGCPCNASAGLQSVGVDVGNGAGVDQLDDNADDRLRWPRSCALEDEVMKAICEAGYTHAFAVILASMLSPVAARRPSAGDIVSQLRLVTAAAPASAVSSTMRDGGGGVAGETCEYRVAQQRARLRAHHSGASDITSAAVLHECTARMALRSTMIADTQRSDINV</sequence>
<feature type="region of interest" description="Disordered" evidence="9">
    <location>
        <begin position="1446"/>
        <end position="1466"/>
    </location>
</feature>
<evidence type="ECO:0000256" key="6">
    <source>
        <dbReference type="ARBA" id="ARBA00022840"/>
    </source>
</evidence>
<dbReference type="SUPFAM" id="SSF56112">
    <property type="entry name" value="Protein kinase-like (PK-like)"/>
    <property type="match status" value="1"/>
</dbReference>
<keyword evidence="6" id="KW-0067">ATP-binding</keyword>
<dbReference type="EMBL" id="LS997607">
    <property type="protein sequence ID" value="SYZ63144.1"/>
    <property type="molecule type" value="Genomic_DNA"/>
</dbReference>
<evidence type="ECO:0000256" key="2">
    <source>
        <dbReference type="ARBA" id="ARBA00022527"/>
    </source>
</evidence>
<evidence type="ECO:0000256" key="4">
    <source>
        <dbReference type="ARBA" id="ARBA00022741"/>
    </source>
</evidence>
<dbReference type="InterPro" id="IPR015915">
    <property type="entry name" value="Kelch-typ_b-propeller"/>
</dbReference>
<dbReference type="PANTHER" id="PTHR43671:SF98">
    <property type="entry name" value="SERINE_THREONINE-PROTEIN KINASE NEK11"/>
    <property type="match status" value="1"/>
</dbReference>
<evidence type="ECO:0000256" key="5">
    <source>
        <dbReference type="ARBA" id="ARBA00022777"/>
    </source>
</evidence>
<keyword evidence="4" id="KW-0547">Nucleotide-binding</keyword>
<feature type="compositionally biased region" description="Low complexity" evidence="9">
    <location>
        <begin position="575"/>
        <end position="598"/>
    </location>
</feature>
<protein>
    <recommendedName>
        <fullName evidence="1">non-specific serine/threonine protein kinase</fullName>
        <ecNumber evidence="1">2.7.11.1</ecNumber>
    </recommendedName>
</protein>
<dbReference type="Gene3D" id="1.10.510.10">
    <property type="entry name" value="Transferase(Phosphotransferase) domain 1"/>
    <property type="match status" value="1"/>
</dbReference>
<comment type="catalytic activity">
    <reaction evidence="7">
        <text>L-threonyl-[protein] + ATP = O-phospho-L-threonyl-[protein] + ADP + H(+)</text>
        <dbReference type="Rhea" id="RHEA:46608"/>
        <dbReference type="Rhea" id="RHEA-COMP:11060"/>
        <dbReference type="Rhea" id="RHEA-COMP:11605"/>
        <dbReference type="ChEBI" id="CHEBI:15378"/>
        <dbReference type="ChEBI" id="CHEBI:30013"/>
        <dbReference type="ChEBI" id="CHEBI:30616"/>
        <dbReference type="ChEBI" id="CHEBI:61977"/>
        <dbReference type="ChEBI" id="CHEBI:456216"/>
        <dbReference type="EC" id="2.7.11.1"/>
    </reaction>
</comment>
<feature type="region of interest" description="Disordered" evidence="9">
    <location>
        <begin position="2122"/>
        <end position="2160"/>
    </location>
</feature>
<feature type="compositionally biased region" description="Low complexity" evidence="9">
    <location>
        <begin position="1451"/>
        <end position="1460"/>
    </location>
</feature>
<gene>
    <name evidence="11" type="ORF">LBRM2904_08.0550</name>
</gene>
<feature type="region of interest" description="Disordered" evidence="9">
    <location>
        <begin position="1217"/>
        <end position="1249"/>
    </location>
</feature>
<keyword evidence="10" id="KW-0812">Transmembrane</keyword>
<proteinExistence type="predicted"/>
<feature type="compositionally biased region" description="Pro residues" evidence="9">
    <location>
        <begin position="599"/>
        <end position="610"/>
    </location>
</feature>
<keyword evidence="5" id="KW-0418">Kinase</keyword>
<dbReference type="Gene3D" id="2.120.10.80">
    <property type="entry name" value="Kelch-type beta propeller"/>
    <property type="match status" value="1"/>
</dbReference>
<feature type="compositionally biased region" description="Basic and acidic residues" evidence="9">
    <location>
        <begin position="549"/>
        <end position="558"/>
    </location>
</feature>
<feature type="compositionally biased region" description="Low complexity" evidence="9">
    <location>
        <begin position="1947"/>
        <end position="1976"/>
    </location>
</feature>
<organism evidence="11 12">
    <name type="scientific">Leishmania braziliensis MHOM/BR/75/M2904</name>
    <dbReference type="NCBI Taxonomy" id="420245"/>
    <lineage>
        <taxon>Eukaryota</taxon>
        <taxon>Discoba</taxon>
        <taxon>Euglenozoa</taxon>
        <taxon>Kinetoplastea</taxon>
        <taxon>Metakinetoplastina</taxon>
        <taxon>Trypanosomatida</taxon>
        <taxon>Trypanosomatidae</taxon>
        <taxon>Leishmaniinae</taxon>
        <taxon>Leishmania</taxon>
        <taxon>Leishmania braziliensis species complex</taxon>
    </lineage>
</organism>
<feature type="region of interest" description="Disordered" evidence="9">
    <location>
        <begin position="353"/>
        <end position="383"/>
    </location>
</feature>
<dbReference type="EC" id="2.7.11.1" evidence="1"/>
<evidence type="ECO:0000313" key="12">
    <source>
        <dbReference type="Proteomes" id="UP000319462"/>
    </source>
</evidence>
<keyword evidence="3" id="KW-0808">Transferase</keyword>
<dbReference type="SUPFAM" id="SSF117281">
    <property type="entry name" value="Kelch motif"/>
    <property type="match status" value="1"/>
</dbReference>
<keyword evidence="10" id="KW-0472">Membrane</keyword>
<feature type="region of interest" description="Disordered" evidence="9">
    <location>
        <begin position="1800"/>
        <end position="1870"/>
    </location>
</feature>
<dbReference type="GO" id="GO:0004674">
    <property type="term" value="F:protein serine/threonine kinase activity"/>
    <property type="evidence" value="ECO:0007669"/>
    <property type="project" value="UniProtKB-KW"/>
</dbReference>
<name>A0A3P3YYV2_LEIBR</name>
<feature type="region of interest" description="Disordered" evidence="9">
    <location>
        <begin position="1941"/>
        <end position="1976"/>
    </location>
</feature>
<dbReference type="InterPro" id="IPR050660">
    <property type="entry name" value="NEK_Ser/Thr_kinase"/>
</dbReference>